<evidence type="ECO:0000313" key="1">
    <source>
        <dbReference type="EMBL" id="KON63106.1"/>
    </source>
</evidence>
<dbReference type="AlphaFoldDB" id="A0A0M0EDU4"/>
<dbReference type="EMBL" id="LHUQ01000043">
    <property type="protein sequence ID" value="KON63106.1"/>
    <property type="molecule type" value="Genomic_DNA"/>
</dbReference>
<evidence type="ECO:0008006" key="3">
    <source>
        <dbReference type="Google" id="ProtNLM"/>
    </source>
</evidence>
<gene>
    <name evidence="1" type="ORF">KOEU_33920</name>
</gene>
<dbReference type="Proteomes" id="UP000037566">
    <property type="component" value="Unassembled WGS sequence"/>
</dbReference>
<sequence>MSDCHPVSAPRICVLSAAGGCGKTVIAFHLLAPFLLNPLLVCVKERIDFSGGLSPDNLLLVRNGDFGVVFEELTLNQGRPIIIDIDMTALEATCTKMKRFSGADEDIDVFLIPFTPEVYSIQRMIWTVRKLQACGISGQKIILVPNRLQDGTLSSPIEDVMKICEGSDAPRFFWDVFVEEDEIYNHFFRKQASFRSLLPCEFYRQKARDRHATLEDRQNYASYAALAARAERVEPRLKQTFARLMVHISPGMAAAA</sequence>
<dbReference type="STRING" id="33995.KOEU_33920"/>
<dbReference type="SUPFAM" id="SSF52540">
    <property type="entry name" value="P-loop containing nucleoside triphosphate hydrolases"/>
    <property type="match status" value="1"/>
</dbReference>
<comment type="caution">
    <text evidence="1">The sequence shown here is derived from an EMBL/GenBank/DDBJ whole genome shotgun (WGS) entry which is preliminary data.</text>
</comment>
<evidence type="ECO:0000313" key="2">
    <source>
        <dbReference type="Proteomes" id="UP000037566"/>
    </source>
</evidence>
<dbReference type="PATRIC" id="fig|33995.3.peg.3754"/>
<proteinExistence type="predicted"/>
<organism evidence="1 2">
    <name type="scientific">Komagataeibacter europaeus</name>
    <name type="common">Gluconacetobacter europaeus</name>
    <dbReference type="NCBI Taxonomy" id="33995"/>
    <lineage>
        <taxon>Bacteria</taxon>
        <taxon>Pseudomonadati</taxon>
        <taxon>Pseudomonadota</taxon>
        <taxon>Alphaproteobacteria</taxon>
        <taxon>Acetobacterales</taxon>
        <taxon>Acetobacteraceae</taxon>
        <taxon>Komagataeibacter</taxon>
    </lineage>
</organism>
<dbReference type="InterPro" id="IPR027417">
    <property type="entry name" value="P-loop_NTPase"/>
</dbReference>
<reference evidence="1" key="1">
    <citation type="submission" date="2015-08" db="EMBL/GenBank/DDBJ databases">
        <title>Draft genome sequence of Komagataeibacter europaeus CECT 8546 a cellulose producer strain from vinegar produced by the traditional method.</title>
        <authorList>
            <person name="Poehlein A."/>
            <person name="Valera M.J."/>
            <person name="Haack F.S."/>
            <person name="Mas A."/>
            <person name="Daniel R."/>
            <person name="Streit W.R."/>
            <person name="Mateo E."/>
        </authorList>
    </citation>
    <scope>NUCLEOTIDE SEQUENCE [LARGE SCALE GENOMIC DNA]</scope>
    <source>
        <strain evidence="1">CECT 8546</strain>
    </source>
</reference>
<name>A0A0M0EDU4_KOMEU</name>
<dbReference type="OrthoDB" id="7248065at2"/>
<protein>
    <recommendedName>
        <fullName evidence="3">StbB</fullName>
    </recommendedName>
</protein>
<keyword evidence="2" id="KW-1185">Reference proteome</keyword>
<accession>A0A0M0EDU4</accession>